<dbReference type="RefSeq" id="WP_305170686.1">
    <property type="nucleotide sequence ID" value="NZ_JAUUUU010000004.1"/>
</dbReference>
<evidence type="ECO:0000256" key="5">
    <source>
        <dbReference type="ARBA" id="ARBA00022519"/>
    </source>
</evidence>
<dbReference type="NCBIfam" id="TIGR02532">
    <property type="entry name" value="IV_pilin_GFxxxE"/>
    <property type="match status" value="1"/>
</dbReference>
<dbReference type="Gene3D" id="3.55.40.10">
    <property type="entry name" value="minor pseudopilin epsh domain"/>
    <property type="match status" value="1"/>
</dbReference>
<dbReference type="SUPFAM" id="SSF54523">
    <property type="entry name" value="Pili subunits"/>
    <property type="match status" value="1"/>
</dbReference>
<keyword evidence="14" id="KW-1185">Reference proteome</keyword>
<keyword evidence="5" id="KW-0997">Cell inner membrane</keyword>
<feature type="domain" description="General secretion pathway GspH" evidence="12">
    <location>
        <begin position="45"/>
        <end position="180"/>
    </location>
</feature>
<evidence type="ECO:0000256" key="4">
    <source>
        <dbReference type="ARBA" id="ARBA00022481"/>
    </source>
</evidence>
<sequence>MDTKTRNRGFTIIELMITVALVAIILALGAPFFRATIIENRLATETNNFIASINHARSLAAKRNQSVTMCISSGVDSSGGGSCMDSAIGWEQGWIVFNDIDRDGVLDSGGDETVLLVNESLPSGYTLHGTSAFADTLTFHPFGEVGGNSLGSFRLCSPDAGADNEDEDDIARKISINLTGRARVQKGLDDDEDCP</sequence>
<evidence type="ECO:0000256" key="2">
    <source>
        <dbReference type="ARBA" id="ARBA00021549"/>
    </source>
</evidence>
<comment type="similarity">
    <text evidence="9">Belongs to the GSP H family.</text>
</comment>
<organism evidence="13 14">
    <name type="scientific">Porticoccus litoralis</name>
    <dbReference type="NCBI Taxonomy" id="434086"/>
    <lineage>
        <taxon>Bacteria</taxon>
        <taxon>Pseudomonadati</taxon>
        <taxon>Pseudomonadota</taxon>
        <taxon>Gammaproteobacteria</taxon>
        <taxon>Cellvibrionales</taxon>
        <taxon>Porticoccaceae</taxon>
        <taxon>Porticoccus</taxon>
    </lineage>
</organism>
<comment type="caution">
    <text evidence="13">The sequence shown here is derived from an EMBL/GenBank/DDBJ whole genome shotgun (WGS) entry which is preliminary data.</text>
</comment>
<comment type="subcellular location">
    <subcellularLocation>
        <location evidence="1">Cell inner membrane</location>
        <topology evidence="1">Single-pass membrane protein</topology>
    </subcellularLocation>
</comment>
<keyword evidence="3" id="KW-1003">Cell membrane</keyword>
<evidence type="ECO:0000256" key="10">
    <source>
        <dbReference type="ARBA" id="ARBA00030775"/>
    </source>
</evidence>
<accession>A0AAW8B5B7</accession>
<dbReference type="AlphaFoldDB" id="A0AAW8B5B7"/>
<keyword evidence="7 11" id="KW-1133">Transmembrane helix</keyword>
<evidence type="ECO:0000256" key="1">
    <source>
        <dbReference type="ARBA" id="ARBA00004377"/>
    </source>
</evidence>
<evidence type="ECO:0000256" key="11">
    <source>
        <dbReference type="SAM" id="Phobius"/>
    </source>
</evidence>
<evidence type="ECO:0000256" key="8">
    <source>
        <dbReference type="ARBA" id="ARBA00023136"/>
    </source>
</evidence>
<proteinExistence type="inferred from homology"/>
<evidence type="ECO:0000259" key="12">
    <source>
        <dbReference type="Pfam" id="PF12019"/>
    </source>
</evidence>
<dbReference type="GO" id="GO:0015627">
    <property type="term" value="C:type II protein secretion system complex"/>
    <property type="evidence" value="ECO:0007669"/>
    <property type="project" value="InterPro"/>
</dbReference>
<reference evidence="13" key="2">
    <citation type="submission" date="2023-08" db="EMBL/GenBank/DDBJ databases">
        <authorList>
            <person name="Luo J."/>
        </authorList>
    </citation>
    <scope>NUCLEOTIDE SEQUENCE</scope>
    <source>
        <strain evidence="13">DSM 25064</strain>
    </source>
</reference>
<evidence type="ECO:0000313" key="14">
    <source>
        <dbReference type="Proteomes" id="UP001178354"/>
    </source>
</evidence>
<evidence type="ECO:0000256" key="7">
    <source>
        <dbReference type="ARBA" id="ARBA00022989"/>
    </source>
</evidence>
<dbReference type="GO" id="GO:0005886">
    <property type="term" value="C:plasma membrane"/>
    <property type="evidence" value="ECO:0007669"/>
    <property type="project" value="UniProtKB-SubCell"/>
</dbReference>
<evidence type="ECO:0000256" key="9">
    <source>
        <dbReference type="ARBA" id="ARBA00025772"/>
    </source>
</evidence>
<dbReference type="InterPro" id="IPR022346">
    <property type="entry name" value="T2SS_GspH"/>
</dbReference>
<dbReference type="EMBL" id="JAUUUU010000004">
    <property type="protein sequence ID" value="MDP1521062.1"/>
    <property type="molecule type" value="Genomic_DNA"/>
</dbReference>
<reference evidence="13" key="1">
    <citation type="journal article" date="2010" name="Int. J. Syst. Evol. Microbiol.">
        <title>Porticoccus litoralis gen. nov., sp. nov., a gammaproteobacterium isolated from the Yellow Sea.</title>
        <authorList>
            <person name="Oh H.M."/>
            <person name="Kim H."/>
            <person name="Kim K.M."/>
            <person name="Min G.S."/>
            <person name="Cho J.C."/>
        </authorList>
    </citation>
    <scope>NUCLEOTIDE SEQUENCE</scope>
    <source>
        <strain evidence="13">DSM 25064</strain>
    </source>
</reference>
<dbReference type="Pfam" id="PF12019">
    <property type="entry name" value="GspH"/>
    <property type="match status" value="1"/>
</dbReference>
<keyword evidence="6 11" id="KW-0812">Transmembrane</keyword>
<dbReference type="Pfam" id="PF07963">
    <property type="entry name" value="N_methyl"/>
    <property type="match status" value="1"/>
</dbReference>
<evidence type="ECO:0000256" key="3">
    <source>
        <dbReference type="ARBA" id="ARBA00022475"/>
    </source>
</evidence>
<keyword evidence="8 11" id="KW-0472">Membrane</keyword>
<dbReference type="Proteomes" id="UP001178354">
    <property type="component" value="Unassembled WGS sequence"/>
</dbReference>
<gene>
    <name evidence="13" type="ORF">Q8A57_08790</name>
</gene>
<dbReference type="InterPro" id="IPR012902">
    <property type="entry name" value="N_methyl_site"/>
</dbReference>
<keyword evidence="4" id="KW-0488">Methylation</keyword>
<dbReference type="InterPro" id="IPR045584">
    <property type="entry name" value="Pilin-like"/>
</dbReference>
<evidence type="ECO:0000313" key="13">
    <source>
        <dbReference type="EMBL" id="MDP1521062.1"/>
    </source>
</evidence>
<name>A0AAW8B5B7_9GAMM</name>
<evidence type="ECO:0000256" key="6">
    <source>
        <dbReference type="ARBA" id="ARBA00022692"/>
    </source>
</evidence>
<protein>
    <recommendedName>
        <fullName evidence="2">Type II secretion system protein H</fullName>
    </recommendedName>
    <alternativeName>
        <fullName evidence="10">General secretion pathway protein H</fullName>
    </alternativeName>
</protein>
<dbReference type="GO" id="GO:0015628">
    <property type="term" value="P:protein secretion by the type II secretion system"/>
    <property type="evidence" value="ECO:0007669"/>
    <property type="project" value="InterPro"/>
</dbReference>
<feature type="transmembrane region" description="Helical" evidence="11">
    <location>
        <begin position="12"/>
        <end position="33"/>
    </location>
</feature>